<protein>
    <submittedName>
        <fullName evidence="2">Uncharacterized protein</fullName>
    </submittedName>
</protein>
<feature type="compositionally biased region" description="Polar residues" evidence="1">
    <location>
        <begin position="274"/>
        <end position="284"/>
    </location>
</feature>
<name>A0A6C0KZD1_9ZZZZ</name>
<dbReference type="InterPro" id="IPR043872">
    <property type="entry name" value="DUF5832"/>
</dbReference>
<accession>A0A6C0KZD1</accession>
<dbReference type="EMBL" id="MN740994">
    <property type="protein sequence ID" value="QHU22017.1"/>
    <property type="molecule type" value="Genomic_DNA"/>
</dbReference>
<proteinExistence type="predicted"/>
<sequence>MKFFERRERKAFKTISGLSFHRMSAEREEYLESDKEIPGQKYVCLSFLSPENVLANKDVYMFNAFVKDFEVQYKIKSTEEFLMAQMRLVTDALSKAEDMLKTTTDVSGVAVVDISGATVAFKTARMNLSRDVAVGLENHVKENMREFKETKVQDDYETFLFKNRKRLEDEFFNLNSFRTTMRGLKVRGSYDTYDEAAHRAKALQKLDPSFNVFVGQVGFWLPWDPAPSEIQNQEYAEDQLNTLMKSYKDNESKKDEFFEAQKRERLSNAKVRSGNPTVGPTSEPKTVELPKGMFEEPDLAIARKAAAGGNTLS</sequence>
<dbReference type="Pfam" id="PF19150">
    <property type="entry name" value="DUF5832"/>
    <property type="match status" value="1"/>
</dbReference>
<organism evidence="2">
    <name type="scientific">viral metagenome</name>
    <dbReference type="NCBI Taxonomy" id="1070528"/>
    <lineage>
        <taxon>unclassified sequences</taxon>
        <taxon>metagenomes</taxon>
        <taxon>organismal metagenomes</taxon>
    </lineage>
</organism>
<evidence type="ECO:0000256" key="1">
    <source>
        <dbReference type="SAM" id="MobiDB-lite"/>
    </source>
</evidence>
<feature type="region of interest" description="Disordered" evidence="1">
    <location>
        <begin position="265"/>
        <end position="291"/>
    </location>
</feature>
<dbReference type="AlphaFoldDB" id="A0A6C0KZD1"/>
<evidence type="ECO:0000313" key="2">
    <source>
        <dbReference type="EMBL" id="QHU22017.1"/>
    </source>
</evidence>
<reference evidence="2" key="1">
    <citation type="journal article" date="2020" name="Nature">
        <title>Giant virus diversity and host interactions through global metagenomics.</title>
        <authorList>
            <person name="Schulz F."/>
            <person name="Roux S."/>
            <person name="Paez-Espino D."/>
            <person name="Jungbluth S."/>
            <person name="Walsh D.A."/>
            <person name="Denef V.J."/>
            <person name="McMahon K.D."/>
            <person name="Konstantinidis K.T."/>
            <person name="Eloe-Fadrosh E.A."/>
            <person name="Kyrpides N.C."/>
            <person name="Woyke T."/>
        </authorList>
    </citation>
    <scope>NUCLEOTIDE SEQUENCE</scope>
    <source>
        <strain evidence="2">GVMAG-S-3300013286-35</strain>
    </source>
</reference>